<comment type="caution">
    <text evidence="1">The sequence shown here is derived from an EMBL/GenBank/DDBJ whole genome shotgun (WGS) entry which is preliminary data.</text>
</comment>
<gene>
    <name evidence="1" type="ORF">GAS29_18675</name>
</gene>
<accession>A0A412LNC9</accession>
<name>A0A412LNC9_PHOVU</name>
<reference evidence="1 2" key="1">
    <citation type="journal article" date="2019" name="Nat. Med.">
        <title>A library of human gut bacterial isolates paired with longitudinal multiomics data enables mechanistic microbiome research.</title>
        <authorList>
            <person name="Poyet M."/>
            <person name="Groussin M."/>
            <person name="Gibbons S.M."/>
            <person name="Avila-Pacheco J."/>
            <person name="Jiang X."/>
            <person name="Kearney S.M."/>
            <person name="Perrotta A.R."/>
            <person name="Berdy B."/>
            <person name="Zhao S."/>
            <person name="Lieberman T.D."/>
            <person name="Swanson P.K."/>
            <person name="Smith M."/>
            <person name="Roesemann S."/>
            <person name="Alexander J.E."/>
            <person name="Rich S.A."/>
            <person name="Livny J."/>
            <person name="Vlamakis H."/>
            <person name="Clish C."/>
            <person name="Bullock K."/>
            <person name="Deik A."/>
            <person name="Scott J."/>
            <person name="Pierce K.A."/>
            <person name="Xavier R.J."/>
            <person name="Alm E.J."/>
        </authorList>
    </citation>
    <scope>NUCLEOTIDE SEQUENCE [LARGE SCALE GENOMIC DNA]</scope>
    <source>
        <strain evidence="1 2">BIOML-A5</strain>
    </source>
</reference>
<sequence>MKSTLLNELMKIPQDATYVTVLGVEMQVIDRDEAVRLLNFDPTDSNIHECILSNGHFLFQTENRTLVALYKVL</sequence>
<dbReference type="RefSeq" id="WP_117830214.1">
    <property type="nucleotide sequence ID" value="NZ_CP181424.1"/>
</dbReference>
<organism evidence="1 2">
    <name type="scientific">Phocaeicola vulgatus</name>
    <name type="common">Bacteroides vulgatus</name>
    <dbReference type="NCBI Taxonomy" id="821"/>
    <lineage>
        <taxon>Bacteria</taxon>
        <taxon>Pseudomonadati</taxon>
        <taxon>Bacteroidota</taxon>
        <taxon>Bacteroidia</taxon>
        <taxon>Bacteroidales</taxon>
        <taxon>Bacteroidaceae</taxon>
        <taxon>Phocaeicola</taxon>
    </lineage>
</organism>
<dbReference type="AlphaFoldDB" id="A0A412LNC9"/>
<evidence type="ECO:0000313" key="1">
    <source>
        <dbReference type="EMBL" id="KAB3852726.1"/>
    </source>
</evidence>
<dbReference type="EMBL" id="WCWW01000054">
    <property type="protein sequence ID" value="KAB3852726.1"/>
    <property type="molecule type" value="Genomic_DNA"/>
</dbReference>
<protein>
    <submittedName>
        <fullName evidence="1">Uncharacterized protein</fullName>
    </submittedName>
</protein>
<proteinExistence type="predicted"/>
<evidence type="ECO:0000313" key="2">
    <source>
        <dbReference type="Proteomes" id="UP000441522"/>
    </source>
</evidence>
<dbReference type="Proteomes" id="UP000441522">
    <property type="component" value="Unassembled WGS sequence"/>
</dbReference>